<accession>A0A6J5M1R9</accession>
<gene>
    <name evidence="2" type="ORF">UFOVP407_19</name>
</gene>
<sequence length="55" mass="5919">MTTPTPAAIAASLTEEDDDGPCTDCEDTGWTFQTERPCTCEFGLAVRAHLEKNDG</sequence>
<protein>
    <submittedName>
        <fullName evidence="2">Uncharacterized protein</fullName>
    </submittedName>
</protein>
<evidence type="ECO:0000313" key="2">
    <source>
        <dbReference type="EMBL" id="CAB4140072.1"/>
    </source>
</evidence>
<evidence type="ECO:0000256" key="1">
    <source>
        <dbReference type="SAM" id="MobiDB-lite"/>
    </source>
</evidence>
<reference evidence="2" key="1">
    <citation type="submission" date="2020-04" db="EMBL/GenBank/DDBJ databases">
        <authorList>
            <person name="Chiriac C."/>
            <person name="Salcher M."/>
            <person name="Ghai R."/>
            <person name="Kavagutti S V."/>
        </authorList>
    </citation>
    <scope>NUCLEOTIDE SEQUENCE</scope>
</reference>
<organism evidence="2">
    <name type="scientific">uncultured Caudovirales phage</name>
    <dbReference type="NCBI Taxonomy" id="2100421"/>
    <lineage>
        <taxon>Viruses</taxon>
        <taxon>Duplodnaviria</taxon>
        <taxon>Heunggongvirae</taxon>
        <taxon>Uroviricota</taxon>
        <taxon>Caudoviricetes</taxon>
        <taxon>Peduoviridae</taxon>
        <taxon>Maltschvirus</taxon>
        <taxon>Maltschvirus maltsch</taxon>
    </lineage>
</organism>
<feature type="region of interest" description="Disordered" evidence="1">
    <location>
        <begin position="1"/>
        <end position="22"/>
    </location>
</feature>
<proteinExistence type="predicted"/>
<dbReference type="EMBL" id="LR796379">
    <property type="protein sequence ID" value="CAB4140072.1"/>
    <property type="molecule type" value="Genomic_DNA"/>
</dbReference>
<name>A0A6J5M1R9_9CAUD</name>